<feature type="domain" description="HTH marR-type" evidence="5">
    <location>
        <begin position="71"/>
        <end position="199"/>
    </location>
</feature>
<dbReference type="PRINTS" id="PR00598">
    <property type="entry name" value="HTHMARR"/>
</dbReference>
<dbReference type="GO" id="GO:0006950">
    <property type="term" value="P:response to stress"/>
    <property type="evidence" value="ECO:0007669"/>
    <property type="project" value="TreeGrafter"/>
</dbReference>
<gene>
    <name evidence="6" type="ORF">C3942_05785</name>
</gene>
<dbReference type="PROSITE" id="PS01117">
    <property type="entry name" value="HTH_MARR_1"/>
    <property type="match status" value="1"/>
</dbReference>
<keyword evidence="3" id="KW-0804">Transcription</keyword>
<keyword evidence="2" id="KW-0238">DNA-binding</keyword>
<dbReference type="SMART" id="SM00347">
    <property type="entry name" value="HTH_MARR"/>
    <property type="match status" value="1"/>
</dbReference>
<dbReference type="InterPro" id="IPR036390">
    <property type="entry name" value="WH_DNA-bd_sf"/>
</dbReference>
<dbReference type="EMBL" id="PSNW01000002">
    <property type="protein sequence ID" value="PPE75184.1"/>
    <property type="molecule type" value="Genomic_DNA"/>
</dbReference>
<dbReference type="AlphaFoldDB" id="A0A2S5TJM6"/>
<accession>A0A2S5TJM6</accession>
<dbReference type="InterPro" id="IPR036388">
    <property type="entry name" value="WH-like_DNA-bd_sf"/>
</dbReference>
<dbReference type="PANTHER" id="PTHR33164:SF43">
    <property type="entry name" value="HTH-TYPE TRANSCRIPTIONAL REPRESSOR YETL"/>
    <property type="match status" value="1"/>
</dbReference>
<evidence type="ECO:0000313" key="7">
    <source>
        <dbReference type="Proteomes" id="UP000238220"/>
    </source>
</evidence>
<sequence>MRRRSTAAPGRRSPSATAARAGSRPRCWSRRPRIRRRCRRRRAGAATGLPRLKYLARTPILVGMATSSDQRRQAAAGLDQLASLVRAQSWRKDLPPTQAAVLRVLESVSAGQRARQLAERLGISAASLSDSLKALEAKGWIERLPDPADGRAAIIRLSAQGKALAQELLGGEGGMAALLKRLGAEDLGALLRITQLLVFEAQQQGLASGPRTCLGCRFFQPHASGDRDKPHFCGFIRKPFGDPELRVDCAEQEAGTRQQLAANARRFRQAMPA</sequence>
<dbReference type="Gene3D" id="1.10.10.10">
    <property type="entry name" value="Winged helix-like DNA-binding domain superfamily/Winged helix DNA-binding domain"/>
    <property type="match status" value="1"/>
</dbReference>
<dbReference type="PROSITE" id="PS50995">
    <property type="entry name" value="HTH_MARR_2"/>
    <property type="match status" value="1"/>
</dbReference>
<dbReference type="Pfam" id="PF12802">
    <property type="entry name" value="MarR_2"/>
    <property type="match status" value="1"/>
</dbReference>
<evidence type="ECO:0000313" key="6">
    <source>
        <dbReference type="EMBL" id="PPE75184.1"/>
    </source>
</evidence>
<dbReference type="GO" id="GO:0003700">
    <property type="term" value="F:DNA-binding transcription factor activity"/>
    <property type="evidence" value="ECO:0007669"/>
    <property type="project" value="InterPro"/>
</dbReference>
<evidence type="ECO:0000256" key="2">
    <source>
        <dbReference type="ARBA" id="ARBA00023125"/>
    </source>
</evidence>
<proteinExistence type="predicted"/>
<dbReference type="Proteomes" id="UP000238220">
    <property type="component" value="Unassembled WGS sequence"/>
</dbReference>
<dbReference type="OrthoDB" id="9783504at2"/>
<comment type="caution">
    <text evidence="6">The sequence shown here is derived from an EMBL/GenBank/DDBJ whole genome shotgun (WGS) entry which is preliminary data.</text>
</comment>
<name>A0A2S5TJM6_9GAMM</name>
<evidence type="ECO:0000256" key="4">
    <source>
        <dbReference type="SAM" id="MobiDB-lite"/>
    </source>
</evidence>
<dbReference type="PANTHER" id="PTHR33164">
    <property type="entry name" value="TRANSCRIPTIONAL REGULATOR, MARR FAMILY"/>
    <property type="match status" value="1"/>
</dbReference>
<reference evidence="6 7" key="1">
    <citation type="submission" date="2018-02" db="EMBL/GenBank/DDBJ databases">
        <title>Genome sequencing of Solimonas sp. HR-BB.</title>
        <authorList>
            <person name="Lee Y."/>
            <person name="Jeon C.O."/>
        </authorList>
    </citation>
    <scope>NUCLEOTIDE SEQUENCE [LARGE SCALE GENOMIC DNA]</scope>
    <source>
        <strain evidence="6 7">HR-BB</strain>
    </source>
</reference>
<dbReference type="SUPFAM" id="SSF46785">
    <property type="entry name" value="Winged helix' DNA-binding domain"/>
    <property type="match status" value="1"/>
</dbReference>
<evidence type="ECO:0000256" key="3">
    <source>
        <dbReference type="ARBA" id="ARBA00023163"/>
    </source>
</evidence>
<keyword evidence="1" id="KW-0805">Transcription regulation</keyword>
<keyword evidence="7" id="KW-1185">Reference proteome</keyword>
<evidence type="ECO:0000256" key="1">
    <source>
        <dbReference type="ARBA" id="ARBA00023015"/>
    </source>
</evidence>
<organism evidence="6 7">
    <name type="scientific">Solimonas fluminis</name>
    <dbReference type="NCBI Taxonomy" id="2086571"/>
    <lineage>
        <taxon>Bacteria</taxon>
        <taxon>Pseudomonadati</taxon>
        <taxon>Pseudomonadota</taxon>
        <taxon>Gammaproteobacteria</taxon>
        <taxon>Nevskiales</taxon>
        <taxon>Nevskiaceae</taxon>
        <taxon>Solimonas</taxon>
    </lineage>
</organism>
<dbReference type="InterPro" id="IPR000835">
    <property type="entry name" value="HTH_MarR-typ"/>
</dbReference>
<dbReference type="InterPro" id="IPR023187">
    <property type="entry name" value="Tscrpt_reg_MarR-type_CS"/>
</dbReference>
<protein>
    <recommendedName>
        <fullName evidence="5">HTH marR-type domain-containing protein</fullName>
    </recommendedName>
</protein>
<dbReference type="GO" id="GO:0003677">
    <property type="term" value="F:DNA binding"/>
    <property type="evidence" value="ECO:0007669"/>
    <property type="project" value="UniProtKB-KW"/>
</dbReference>
<dbReference type="InterPro" id="IPR039422">
    <property type="entry name" value="MarR/SlyA-like"/>
</dbReference>
<evidence type="ECO:0000259" key="5">
    <source>
        <dbReference type="PROSITE" id="PS50995"/>
    </source>
</evidence>
<feature type="region of interest" description="Disordered" evidence="4">
    <location>
        <begin position="1"/>
        <end position="27"/>
    </location>
</feature>